<proteinExistence type="predicted"/>
<comment type="caution">
    <text evidence="1">The sequence shown here is derived from an EMBL/GenBank/DDBJ whole genome shotgun (WGS) entry which is preliminary data.</text>
</comment>
<dbReference type="RefSeq" id="WP_193923660.1">
    <property type="nucleotide sequence ID" value="NZ_JADEWL010000105.1"/>
</dbReference>
<protein>
    <submittedName>
        <fullName evidence="1">Uncharacterized protein</fullName>
    </submittedName>
</protein>
<dbReference type="EMBL" id="JADEWL010000105">
    <property type="protein sequence ID" value="MBE9215538.1"/>
    <property type="molecule type" value="Genomic_DNA"/>
</dbReference>
<name>A0A8J7F6J4_9CYAN</name>
<evidence type="ECO:0000313" key="1">
    <source>
        <dbReference type="EMBL" id="MBE9215538.1"/>
    </source>
</evidence>
<gene>
    <name evidence="1" type="ORF">IQ247_23210</name>
</gene>
<evidence type="ECO:0000313" key="2">
    <source>
        <dbReference type="Proteomes" id="UP000620559"/>
    </source>
</evidence>
<organism evidence="1 2">
    <name type="scientific">Plectonema cf. radiosum LEGE 06105</name>
    <dbReference type="NCBI Taxonomy" id="945769"/>
    <lineage>
        <taxon>Bacteria</taxon>
        <taxon>Bacillati</taxon>
        <taxon>Cyanobacteriota</taxon>
        <taxon>Cyanophyceae</taxon>
        <taxon>Oscillatoriophycideae</taxon>
        <taxon>Oscillatoriales</taxon>
        <taxon>Microcoleaceae</taxon>
        <taxon>Plectonema</taxon>
    </lineage>
</organism>
<dbReference type="Proteomes" id="UP000620559">
    <property type="component" value="Unassembled WGS sequence"/>
</dbReference>
<accession>A0A8J7F6J4</accession>
<dbReference type="AlphaFoldDB" id="A0A8J7F6J4"/>
<keyword evidence="2" id="KW-1185">Reference proteome</keyword>
<reference evidence="1" key="1">
    <citation type="submission" date="2020-10" db="EMBL/GenBank/DDBJ databases">
        <authorList>
            <person name="Castelo-Branco R."/>
            <person name="Eusebio N."/>
            <person name="Adriana R."/>
            <person name="Vieira A."/>
            <person name="Brugerolle De Fraissinette N."/>
            <person name="Rezende De Castro R."/>
            <person name="Schneider M.P."/>
            <person name="Vasconcelos V."/>
            <person name="Leao P.N."/>
        </authorList>
    </citation>
    <scope>NUCLEOTIDE SEQUENCE</scope>
    <source>
        <strain evidence="1">LEGE 06105</strain>
    </source>
</reference>
<sequence length="70" mass="7575">MAGRKKLDRVNLHARVERGTGDKLKQIAHLLGYSYNNEGSTGQLLDAIALGELILIATKNRSDVGKSGLK</sequence>